<reference evidence="5" key="1">
    <citation type="submission" date="2016-10" db="EMBL/GenBank/DDBJ databases">
        <authorList>
            <person name="Varghese N."/>
            <person name="Submissions S."/>
        </authorList>
    </citation>
    <scope>NUCLEOTIDE SEQUENCE [LARGE SCALE GENOMIC DNA]</scope>
    <source>
        <strain evidence="5">DSM 45789</strain>
    </source>
</reference>
<dbReference type="Gene3D" id="3.40.50.720">
    <property type="entry name" value="NAD(P)-binding Rossmann-like Domain"/>
    <property type="match status" value="1"/>
</dbReference>
<dbReference type="InterPro" id="IPR036291">
    <property type="entry name" value="NAD(P)-bd_dom_sf"/>
</dbReference>
<accession>A0A1I6R916</accession>
<dbReference type="GO" id="GO:0016491">
    <property type="term" value="F:oxidoreductase activity"/>
    <property type="evidence" value="ECO:0007669"/>
    <property type="project" value="UniProtKB-KW"/>
</dbReference>
<sequence>MLTTDTSSPVALITGTSSGFGLESTIALAKEGYIVIATMRNLEKQARLLQRAEQEGVSNQITVMKLDVRIEQEIEETVNAIIEKEGRIDLLLNNAGYALRGTMEETPLHEWRSILETNLYGVIAMTQAVLPVMRKQQSGKIINVSSALGFMGLPTFAAYSASKFAVEGFSESLRLEALPLGIYISLIEPGSFQTDIVKNHVTVKSEDSPYYQVVNGINRMESKGEGKAGNPKKITGIVLRIARARAPKFRWVMGKDAKGLYCVKQILAWRWLEKIVLRVLTSAKP</sequence>
<protein>
    <submittedName>
        <fullName evidence="4">NADP-dependent 3-hydroxy acid dehydrogenase YdfG</fullName>
    </submittedName>
</protein>
<dbReference type="EMBL" id="FPAA01000004">
    <property type="protein sequence ID" value="SFS61030.1"/>
    <property type="molecule type" value="Genomic_DNA"/>
</dbReference>
<organism evidence="4 5">
    <name type="scientific">Marininema halotolerans</name>
    <dbReference type="NCBI Taxonomy" id="1155944"/>
    <lineage>
        <taxon>Bacteria</taxon>
        <taxon>Bacillati</taxon>
        <taxon>Bacillota</taxon>
        <taxon>Bacilli</taxon>
        <taxon>Bacillales</taxon>
        <taxon>Thermoactinomycetaceae</taxon>
        <taxon>Marininema</taxon>
    </lineage>
</organism>
<dbReference type="CDD" id="cd05374">
    <property type="entry name" value="17beta-HSD-like_SDR_c"/>
    <property type="match status" value="1"/>
</dbReference>
<gene>
    <name evidence="4" type="ORF">SAMN05444972_104262</name>
</gene>
<proteinExistence type="inferred from homology"/>
<comment type="similarity">
    <text evidence="1 3">Belongs to the short-chain dehydrogenases/reductases (SDR) family.</text>
</comment>
<dbReference type="PRINTS" id="PR00080">
    <property type="entry name" value="SDRFAMILY"/>
</dbReference>
<dbReference type="PANTHER" id="PTHR43976:SF16">
    <property type="entry name" value="SHORT-CHAIN DEHYDROGENASE_REDUCTASE FAMILY PROTEIN"/>
    <property type="match status" value="1"/>
</dbReference>
<dbReference type="OrthoDB" id="9775296at2"/>
<dbReference type="RefSeq" id="WP_091836065.1">
    <property type="nucleotide sequence ID" value="NZ_FPAA01000004.1"/>
</dbReference>
<evidence type="ECO:0000313" key="5">
    <source>
        <dbReference type="Proteomes" id="UP000198660"/>
    </source>
</evidence>
<dbReference type="Proteomes" id="UP000198660">
    <property type="component" value="Unassembled WGS sequence"/>
</dbReference>
<dbReference type="InterPro" id="IPR020904">
    <property type="entry name" value="Sc_DH/Rdtase_CS"/>
</dbReference>
<dbReference type="SUPFAM" id="SSF51735">
    <property type="entry name" value="NAD(P)-binding Rossmann-fold domains"/>
    <property type="match status" value="1"/>
</dbReference>
<keyword evidence="5" id="KW-1185">Reference proteome</keyword>
<evidence type="ECO:0000256" key="3">
    <source>
        <dbReference type="RuleBase" id="RU000363"/>
    </source>
</evidence>
<dbReference type="PROSITE" id="PS00061">
    <property type="entry name" value="ADH_SHORT"/>
    <property type="match status" value="1"/>
</dbReference>
<dbReference type="PANTHER" id="PTHR43976">
    <property type="entry name" value="SHORT CHAIN DEHYDROGENASE"/>
    <property type="match status" value="1"/>
</dbReference>
<dbReference type="Pfam" id="PF00106">
    <property type="entry name" value="adh_short"/>
    <property type="match status" value="1"/>
</dbReference>
<dbReference type="PRINTS" id="PR00081">
    <property type="entry name" value="GDHRDH"/>
</dbReference>
<evidence type="ECO:0000256" key="2">
    <source>
        <dbReference type="ARBA" id="ARBA00023002"/>
    </source>
</evidence>
<evidence type="ECO:0000313" key="4">
    <source>
        <dbReference type="EMBL" id="SFS61030.1"/>
    </source>
</evidence>
<evidence type="ECO:0000256" key="1">
    <source>
        <dbReference type="ARBA" id="ARBA00006484"/>
    </source>
</evidence>
<dbReference type="InterPro" id="IPR002347">
    <property type="entry name" value="SDR_fam"/>
</dbReference>
<name>A0A1I6R916_9BACL</name>
<keyword evidence="2" id="KW-0560">Oxidoreductase</keyword>
<dbReference type="AlphaFoldDB" id="A0A1I6R916"/>
<dbReference type="InterPro" id="IPR051911">
    <property type="entry name" value="SDR_oxidoreductase"/>
</dbReference>